<keyword evidence="6" id="KW-0067">ATP-binding</keyword>
<dbReference type="Pfam" id="PF00069">
    <property type="entry name" value="Pkinase"/>
    <property type="match status" value="1"/>
</dbReference>
<dbReference type="CDD" id="cd14014">
    <property type="entry name" value="STKc_PknB_like"/>
    <property type="match status" value="1"/>
</dbReference>
<evidence type="ECO:0000259" key="8">
    <source>
        <dbReference type="PROSITE" id="PS50011"/>
    </source>
</evidence>
<feature type="compositionally biased region" description="Gly residues" evidence="7">
    <location>
        <begin position="274"/>
        <end position="286"/>
    </location>
</feature>
<dbReference type="Gene3D" id="3.30.200.20">
    <property type="entry name" value="Phosphorylase Kinase, domain 1"/>
    <property type="match status" value="1"/>
</dbReference>
<dbReference type="PANTHER" id="PTHR43289:SF6">
    <property type="entry name" value="SERINE_THREONINE-PROTEIN KINASE NEKL-3"/>
    <property type="match status" value="1"/>
</dbReference>
<sequence>MTLLPGDTFAGYTILDRLASGGLSTVYKAERPRASEPVALEVLGEKYSADPEYRKYFEQVADRLRELSHPNIVTVTDAGYEAGSLWLEMRLVDGTDVASVLAGSGHGMRVERAARIVSEAATALHHLHEIGVLHGNLTPAHILVTGSGPTEQVRVTDIGMLGGAVDGVETHWATENSGYTAPEVLAGAPLSARSDVYSLGAIFHALLSGRTPPPPAPRPDVAPPPPPPGAPSGDPLSGYAPVIARAQAEDPAQRYATPRDFSEAIRLSLPGQGAPTGGKKAGGKGIRGWFKRS</sequence>
<dbReference type="InterPro" id="IPR011009">
    <property type="entry name" value="Kinase-like_dom_sf"/>
</dbReference>
<gene>
    <name evidence="9" type="ORF">JK358_01945</name>
</gene>
<evidence type="ECO:0000313" key="10">
    <source>
        <dbReference type="Proteomes" id="UP000602198"/>
    </source>
</evidence>
<dbReference type="Proteomes" id="UP000602198">
    <property type="component" value="Unassembled WGS sequence"/>
</dbReference>
<feature type="compositionally biased region" description="Pro residues" evidence="7">
    <location>
        <begin position="211"/>
        <end position="230"/>
    </location>
</feature>
<dbReference type="Gene3D" id="1.10.510.10">
    <property type="entry name" value="Transferase(Phosphotransferase) domain 1"/>
    <property type="match status" value="1"/>
</dbReference>
<evidence type="ECO:0000256" key="2">
    <source>
        <dbReference type="ARBA" id="ARBA00022527"/>
    </source>
</evidence>
<keyword evidence="5 9" id="KW-0418">Kinase</keyword>
<evidence type="ECO:0000256" key="6">
    <source>
        <dbReference type="ARBA" id="ARBA00022840"/>
    </source>
</evidence>
<dbReference type="SUPFAM" id="SSF56112">
    <property type="entry name" value="Protein kinase-like (PK-like)"/>
    <property type="match status" value="1"/>
</dbReference>
<accession>A0ABS1LYZ3</accession>
<dbReference type="PANTHER" id="PTHR43289">
    <property type="entry name" value="MITOGEN-ACTIVATED PROTEIN KINASE KINASE KINASE 20-RELATED"/>
    <property type="match status" value="1"/>
</dbReference>
<keyword evidence="4" id="KW-0547">Nucleotide-binding</keyword>
<dbReference type="InterPro" id="IPR000719">
    <property type="entry name" value="Prot_kinase_dom"/>
</dbReference>
<dbReference type="GO" id="GO:0004674">
    <property type="term" value="F:protein serine/threonine kinase activity"/>
    <property type="evidence" value="ECO:0007669"/>
    <property type="project" value="UniProtKB-KW"/>
</dbReference>
<keyword evidence="3" id="KW-0808">Transferase</keyword>
<evidence type="ECO:0000256" key="7">
    <source>
        <dbReference type="SAM" id="MobiDB-lite"/>
    </source>
</evidence>
<dbReference type="EC" id="2.7.11.1" evidence="1"/>
<evidence type="ECO:0000256" key="1">
    <source>
        <dbReference type="ARBA" id="ARBA00012513"/>
    </source>
</evidence>
<name>A0ABS1LYZ3_9NOCA</name>
<dbReference type="PROSITE" id="PS50011">
    <property type="entry name" value="PROTEIN_KINASE_DOM"/>
    <property type="match status" value="1"/>
</dbReference>
<keyword evidence="10" id="KW-1185">Reference proteome</keyword>
<feature type="domain" description="Protein kinase" evidence="8">
    <location>
        <begin position="12"/>
        <end position="267"/>
    </location>
</feature>
<keyword evidence="2 9" id="KW-0723">Serine/threonine-protein kinase</keyword>
<evidence type="ECO:0000313" key="9">
    <source>
        <dbReference type="EMBL" id="MBL1073150.1"/>
    </source>
</evidence>
<dbReference type="EMBL" id="JAERRJ010000001">
    <property type="protein sequence ID" value="MBL1073150.1"/>
    <property type="molecule type" value="Genomic_DNA"/>
</dbReference>
<organism evidence="9 10">
    <name type="scientific">Nocardia acididurans</name>
    <dbReference type="NCBI Taxonomy" id="2802282"/>
    <lineage>
        <taxon>Bacteria</taxon>
        <taxon>Bacillati</taxon>
        <taxon>Actinomycetota</taxon>
        <taxon>Actinomycetes</taxon>
        <taxon>Mycobacteriales</taxon>
        <taxon>Nocardiaceae</taxon>
        <taxon>Nocardia</taxon>
    </lineage>
</organism>
<reference evidence="9 10" key="1">
    <citation type="submission" date="2021-01" db="EMBL/GenBank/DDBJ databases">
        <title>WGS of actinomycetes isolated from Thailand.</title>
        <authorList>
            <person name="Thawai C."/>
        </authorList>
    </citation>
    <scope>NUCLEOTIDE SEQUENCE [LARGE SCALE GENOMIC DNA]</scope>
    <source>
        <strain evidence="9 10">LPG 2</strain>
    </source>
</reference>
<feature type="region of interest" description="Disordered" evidence="7">
    <location>
        <begin position="210"/>
        <end position="293"/>
    </location>
</feature>
<evidence type="ECO:0000256" key="3">
    <source>
        <dbReference type="ARBA" id="ARBA00022679"/>
    </source>
</evidence>
<dbReference type="RefSeq" id="WP_201942691.1">
    <property type="nucleotide sequence ID" value="NZ_JAERRJ010000001.1"/>
</dbReference>
<comment type="caution">
    <text evidence="9">The sequence shown here is derived from an EMBL/GenBank/DDBJ whole genome shotgun (WGS) entry which is preliminary data.</text>
</comment>
<evidence type="ECO:0000256" key="5">
    <source>
        <dbReference type="ARBA" id="ARBA00022777"/>
    </source>
</evidence>
<proteinExistence type="predicted"/>
<evidence type="ECO:0000256" key="4">
    <source>
        <dbReference type="ARBA" id="ARBA00022741"/>
    </source>
</evidence>
<protein>
    <recommendedName>
        <fullName evidence="1">non-specific serine/threonine protein kinase</fullName>
        <ecNumber evidence="1">2.7.11.1</ecNumber>
    </recommendedName>
</protein>